<reference evidence="1" key="1">
    <citation type="submission" date="2005-01" db="EMBL/GenBank/DDBJ databases">
        <authorList>
            <person name="Han Z."/>
        </authorList>
    </citation>
    <scope>NUCLEOTIDE SEQUENCE</scope>
</reference>
<proteinExistence type="evidence at transcript level"/>
<dbReference type="AlphaFoldDB" id="Q5BSW2"/>
<evidence type="ECO:0000313" key="1">
    <source>
        <dbReference type="EMBL" id="AAX30373.1"/>
    </source>
</evidence>
<accession>Q5BSW2</accession>
<organism evidence="1">
    <name type="scientific">Schistosoma japonicum</name>
    <name type="common">Blood fluke</name>
    <dbReference type="NCBI Taxonomy" id="6182"/>
    <lineage>
        <taxon>Eukaryota</taxon>
        <taxon>Metazoa</taxon>
        <taxon>Spiralia</taxon>
        <taxon>Lophotrochozoa</taxon>
        <taxon>Platyhelminthes</taxon>
        <taxon>Trematoda</taxon>
        <taxon>Digenea</taxon>
        <taxon>Strigeidida</taxon>
        <taxon>Schistosomatoidea</taxon>
        <taxon>Schistosomatidae</taxon>
        <taxon>Schistosoma</taxon>
    </lineage>
</organism>
<name>Q5BSW2_SCHJA</name>
<dbReference type="EMBL" id="AY915152">
    <property type="protein sequence ID" value="AAX30373.1"/>
    <property type="molecule type" value="mRNA"/>
</dbReference>
<protein>
    <submittedName>
        <fullName evidence="1">SJCHGC03133 protein</fullName>
    </submittedName>
</protein>
<reference evidence="1" key="2">
    <citation type="journal article" date="2006" name="PLoS Pathog.">
        <title>New perspectives on host-parasite interplay by comparative transcriptomic and proteomic analyses of Schistosoma japonicum.</title>
        <authorList>
            <person name="Liu F."/>
            <person name="Lu J."/>
            <person name="Hu W."/>
            <person name="Wang S.Y."/>
            <person name="Cui S.J."/>
            <person name="Chi M."/>
            <person name="Yan Q."/>
            <person name="Wang X.R."/>
            <person name="Song H.D."/>
            <person name="Xu X.N."/>
            <person name="Wang J.J."/>
            <person name="Zhang X.L."/>
            <person name="Zhang X."/>
            <person name="Wang Z.Q."/>
            <person name="Xue C.L."/>
            <person name="Brindley P.J."/>
            <person name="McManus D.P."/>
            <person name="Yang P.Y."/>
            <person name="Feng Z."/>
            <person name="Chen Z."/>
            <person name="Han Z.G."/>
        </authorList>
    </citation>
    <scope>NUCLEOTIDE SEQUENCE</scope>
</reference>
<sequence>MKSLTIRLRHVNRCRLPGWGLRDNRNKWLETFSDMAENRWPGAFIPCLPPNPRFLNSS</sequence>